<dbReference type="InterPro" id="IPR032710">
    <property type="entry name" value="NTF2-like_dom_sf"/>
</dbReference>
<dbReference type="RefSeq" id="WP_079648804.1">
    <property type="nucleotide sequence ID" value="NZ_FUYM01000006.1"/>
</dbReference>
<dbReference type="AlphaFoldDB" id="A0A1T5DZE4"/>
<dbReference type="Gene3D" id="3.10.450.50">
    <property type="match status" value="1"/>
</dbReference>
<reference evidence="3" key="1">
    <citation type="submission" date="2017-02" db="EMBL/GenBank/DDBJ databases">
        <authorList>
            <person name="Varghese N."/>
            <person name="Submissions S."/>
        </authorList>
    </citation>
    <scope>NUCLEOTIDE SEQUENCE [LARGE SCALE GENOMIC DNA]</scope>
    <source>
        <strain evidence="3">UM2</strain>
    </source>
</reference>
<evidence type="ECO:0000313" key="3">
    <source>
        <dbReference type="Proteomes" id="UP000189818"/>
    </source>
</evidence>
<protein>
    <submittedName>
        <fullName evidence="2">SnoaL-like domain-containing protein</fullName>
    </submittedName>
</protein>
<accession>A0A1T5DZE4</accession>
<dbReference type="STRING" id="439228.SAMN06295920_10631"/>
<proteinExistence type="predicted"/>
<dbReference type="Proteomes" id="UP000189818">
    <property type="component" value="Unassembled WGS sequence"/>
</dbReference>
<evidence type="ECO:0000259" key="1">
    <source>
        <dbReference type="Pfam" id="PF13577"/>
    </source>
</evidence>
<dbReference type="Pfam" id="PF13577">
    <property type="entry name" value="SnoaL_4"/>
    <property type="match status" value="1"/>
</dbReference>
<keyword evidence="3" id="KW-1185">Reference proteome</keyword>
<dbReference type="OrthoDB" id="7425929at2"/>
<feature type="domain" description="SnoaL-like" evidence="1">
    <location>
        <begin position="9"/>
        <end position="132"/>
    </location>
</feature>
<evidence type="ECO:0000313" key="2">
    <source>
        <dbReference type="EMBL" id="SKB76900.1"/>
    </source>
</evidence>
<dbReference type="SUPFAM" id="SSF54427">
    <property type="entry name" value="NTF2-like"/>
    <property type="match status" value="1"/>
</dbReference>
<dbReference type="CDD" id="cd00531">
    <property type="entry name" value="NTF2_like"/>
    <property type="match status" value="1"/>
</dbReference>
<dbReference type="EMBL" id="FUYM01000006">
    <property type="protein sequence ID" value="SKB76900.1"/>
    <property type="molecule type" value="Genomic_DNA"/>
</dbReference>
<organism evidence="2 3">
    <name type="scientific">Rhizorhabdus histidinilytica</name>
    <dbReference type="NCBI Taxonomy" id="439228"/>
    <lineage>
        <taxon>Bacteria</taxon>
        <taxon>Pseudomonadati</taxon>
        <taxon>Pseudomonadota</taxon>
        <taxon>Alphaproteobacteria</taxon>
        <taxon>Sphingomonadales</taxon>
        <taxon>Sphingomonadaceae</taxon>
        <taxon>Rhizorhabdus</taxon>
    </lineage>
</organism>
<dbReference type="InterPro" id="IPR037401">
    <property type="entry name" value="SnoaL-like"/>
</dbReference>
<gene>
    <name evidence="2" type="ORF">SAMN06295920_10631</name>
</gene>
<sequence>MIPDPAKLQELIDREEIRSLVHAYCNAADRHDHAKMRSLYHEDAIDEHGHMSKGPAMDFIDKLPEIQAPMEILHHNVTTINLALDGDRAEGEVYLIALHRVKGPDGPFDVLVGGRYFDRYERRDGRWKFAHRAIVADWANVHSPSIVDLDHPFLEGAHIGKPGPADPSYAFFKLLKRGADT</sequence>
<name>A0A1T5DZE4_9SPHN</name>